<feature type="compositionally biased region" description="Low complexity" evidence="10">
    <location>
        <begin position="626"/>
        <end position="642"/>
    </location>
</feature>
<dbReference type="Proteomes" id="UP000199341">
    <property type="component" value="Unassembled WGS sequence"/>
</dbReference>
<dbReference type="InterPro" id="IPR029414">
    <property type="entry name" value="Tricorn_PDZ"/>
</dbReference>
<feature type="domain" description="Tail specific protease" evidence="11">
    <location>
        <begin position="929"/>
        <end position="1134"/>
    </location>
</feature>
<feature type="active site" description="Charge relay system" evidence="8">
    <location>
        <position position="1123"/>
    </location>
</feature>
<dbReference type="Pfam" id="PF26549">
    <property type="entry name" value="Tricorn_N"/>
    <property type="match status" value="1"/>
</dbReference>
<evidence type="ECO:0000256" key="3">
    <source>
        <dbReference type="ARBA" id="ARBA00022490"/>
    </source>
</evidence>
<dbReference type="GO" id="GO:0006508">
    <property type="term" value="P:proteolysis"/>
    <property type="evidence" value="ECO:0007669"/>
    <property type="project" value="UniProtKB-UniRule"/>
</dbReference>
<name>A0A1H0GWI2_9ACTN</name>
<feature type="compositionally biased region" description="Basic and acidic residues" evidence="10">
    <location>
        <begin position="30"/>
        <end position="40"/>
    </location>
</feature>
<evidence type="ECO:0000313" key="12">
    <source>
        <dbReference type="EMBL" id="SDO11243.1"/>
    </source>
</evidence>
<keyword evidence="6 7" id="KW-0720">Serine protease</keyword>
<dbReference type="Pfam" id="PF14684">
    <property type="entry name" value="Tricorn_C1"/>
    <property type="match status" value="1"/>
</dbReference>
<dbReference type="Pfam" id="PF14685">
    <property type="entry name" value="PDZ_Tricorn"/>
    <property type="match status" value="1"/>
</dbReference>
<proteinExistence type="inferred from homology"/>
<dbReference type="Gene3D" id="2.130.10.10">
    <property type="entry name" value="YVTN repeat-like/Quinoprotein amine dehydrogenase"/>
    <property type="match status" value="1"/>
</dbReference>
<feature type="site" description="Transition state stabilizer; via amide nitrogen" evidence="9">
    <location>
        <position position="1066"/>
    </location>
</feature>
<evidence type="ECO:0000256" key="2">
    <source>
        <dbReference type="ARBA" id="ARBA00008524"/>
    </source>
</evidence>
<dbReference type="AlphaFoldDB" id="A0A1H0GWI2"/>
<dbReference type="CDD" id="cd10828">
    <property type="entry name" value="cpPDZ_Tricorn-protease"/>
    <property type="match status" value="1"/>
</dbReference>
<dbReference type="InterPro" id="IPR012393">
    <property type="entry name" value="Tricorn_protease"/>
</dbReference>
<dbReference type="FunFam" id="2.30.42.10:FF:000221">
    <property type="entry name" value="Tricorn protease homolog"/>
    <property type="match status" value="1"/>
</dbReference>
<dbReference type="SUPFAM" id="SSF69304">
    <property type="entry name" value="Tricorn protease N-terminal domain"/>
    <property type="match status" value="1"/>
</dbReference>
<dbReference type="PANTHER" id="PTHR43253">
    <property type="entry name" value="TRICORN PROTEASE HOMOLOG 2-RELATED"/>
    <property type="match status" value="1"/>
</dbReference>
<dbReference type="Gene3D" id="3.30.750.44">
    <property type="match status" value="1"/>
</dbReference>
<feature type="active site" description="Nucleophile" evidence="8">
    <location>
        <position position="1065"/>
    </location>
</feature>
<dbReference type="Gene3D" id="3.90.226.10">
    <property type="entry name" value="2-enoyl-CoA Hydratase, Chain A, domain 1"/>
    <property type="match status" value="1"/>
</dbReference>
<evidence type="ECO:0000256" key="5">
    <source>
        <dbReference type="ARBA" id="ARBA00022801"/>
    </source>
</evidence>
<dbReference type="GO" id="GO:0005737">
    <property type="term" value="C:cytoplasm"/>
    <property type="evidence" value="ECO:0007669"/>
    <property type="project" value="UniProtKB-SubCell"/>
</dbReference>
<organism evidence="12 13">
    <name type="scientific">Actinacidiphila guanduensis</name>
    <dbReference type="NCBI Taxonomy" id="310781"/>
    <lineage>
        <taxon>Bacteria</taxon>
        <taxon>Bacillati</taxon>
        <taxon>Actinomycetota</taxon>
        <taxon>Actinomycetes</taxon>
        <taxon>Kitasatosporales</taxon>
        <taxon>Streptomycetaceae</taxon>
        <taxon>Actinacidiphila</taxon>
    </lineage>
</organism>
<comment type="similarity">
    <text evidence="2 7">Belongs to the peptidase S41B family.</text>
</comment>
<dbReference type="FunFam" id="3.90.226.10:FF:000053">
    <property type="entry name" value="Tricorn protease homolog"/>
    <property type="match status" value="1"/>
</dbReference>
<keyword evidence="3 7" id="KW-0963">Cytoplasm</keyword>
<dbReference type="SUPFAM" id="SSF52096">
    <property type="entry name" value="ClpP/crotonase"/>
    <property type="match status" value="1"/>
</dbReference>
<dbReference type="EC" id="3.4.21.-" evidence="7"/>
<dbReference type="STRING" id="310781.SAMN05216259_107308"/>
<dbReference type="PANTHER" id="PTHR43253:SF1">
    <property type="entry name" value="TRICORN PROTEASE HOMOLOG 2-RELATED"/>
    <property type="match status" value="1"/>
</dbReference>
<dbReference type="InterPro" id="IPR036034">
    <property type="entry name" value="PDZ_sf"/>
</dbReference>
<dbReference type="CDD" id="cd07562">
    <property type="entry name" value="Peptidase_S41_TRI"/>
    <property type="match status" value="1"/>
</dbReference>
<dbReference type="EMBL" id="FNIE01000007">
    <property type="protein sequence ID" value="SDO11243.1"/>
    <property type="molecule type" value="Genomic_DNA"/>
</dbReference>
<evidence type="ECO:0000256" key="4">
    <source>
        <dbReference type="ARBA" id="ARBA00022670"/>
    </source>
</evidence>
<comment type="function">
    <text evidence="7">Degrades oligopeptides.</text>
</comment>
<dbReference type="Gene3D" id="2.30.42.10">
    <property type="match status" value="1"/>
</dbReference>
<accession>A0A1H0GWI2</accession>
<dbReference type="SMART" id="SM00245">
    <property type="entry name" value="TSPc"/>
    <property type="match status" value="1"/>
</dbReference>
<evidence type="ECO:0000256" key="9">
    <source>
        <dbReference type="PIRSR" id="PIRSR036421-3"/>
    </source>
</evidence>
<keyword evidence="5 7" id="KW-0378">Hydrolase</keyword>
<comment type="subcellular location">
    <subcellularLocation>
        <location evidence="1 7">Cytoplasm</location>
    </subcellularLocation>
</comment>
<evidence type="ECO:0000313" key="13">
    <source>
        <dbReference type="Proteomes" id="UP000199341"/>
    </source>
</evidence>
<evidence type="ECO:0000259" key="11">
    <source>
        <dbReference type="SMART" id="SM00245"/>
    </source>
</evidence>
<feature type="active site" description="Charge relay system" evidence="8">
    <location>
        <position position="843"/>
    </location>
</feature>
<gene>
    <name evidence="12" type="ORF">SAMN05216259_107308</name>
</gene>
<dbReference type="SUPFAM" id="SSF69322">
    <property type="entry name" value="Tricorn protease domain 2"/>
    <property type="match status" value="1"/>
</dbReference>
<dbReference type="PIRSF" id="PIRSF036421">
    <property type="entry name" value="Tricorn_protease"/>
    <property type="match status" value="1"/>
</dbReference>
<evidence type="ECO:0000256" key="10">
    <source>
        <dbReference type="SAM" id="MobiDB-lite"/>
    </source>
</evidence>
<feature type="region of interest" description="Disordered" evidence="10">
    <location>
        <begin position="1"/>
        <end position="67"/>
    </location>
</feature>
<keyword evidence="13" id="KW-1185">Reference proteome</keyword>
<evidence type="ECO:0000256" key="8">
    <source>
        <dbReference type="PIRSR" id="PIRSR036421-1"/>
    </source>
</evidence>
<reference evidence="12 13" key="1">
    <citation type="submission" date="2016-10" db="EMBL/GenBank/DDBJ databases">
        <authorList>
            <person name="de Groot N.N."/>
        </authorList>
    </citation>
    <scope>NUCLEOTIDE SEQUENCE [LARGE SCALE GENOMIC DNA]</scope>
    <source>
        <strain evidence="12 13">CGMCC 4.2022</strain>
    </source>
</reference>
<sequence>MTQPSTTPRSAGTSQPAPSSQGTQPSQDAQPHRSAQDRQGQHAGPSGPRGSRQAPPSYLRSPHPHGDLLAFTAEDDVWVAPLDGGRAWRVSADNMPVRRPRISPDGTLVAWTSARDGAPEVHVAPLDGGPSQRLTYWGSALTAVRTWTPEGEPVAVTTAGEVSLRRTWAHRLPLDGGPSRKLPWGPVGDVAYGPGGAVLLQSVTMGREAAYWKGYRGGTAGKLWLDADGSGEFVRLHADIAGNIECPMWVGDRIAFLSDHEGTGALYSSRPDGGDLRRHTPLAGTDGFYARQAGTDGTRVAYTAGGRIHLLDDLAEGTEPRPVEVVLGGQRADLQPHPVRASAHLGDARPDHTGRGSAVEIRGTTHWVTHRGGPARALSAEPGVRTRHPRVFSQGQDQHVVWVTDADGDDALETAPATGLPAGAAPRRLAAGRLGRVLDLEVSPDGHRIAVASHDGRLLLVETQTGEVREVPLADESAAPGGVSSDEVTGLTFSPDSAWLAWSHPGPGSLRHIRLVNTADLTLVEATPLRFNDFDPAFTADGKHLAFLSERDFDPVYDAHVFDLSFPNACRPYLITLAATTPSPFGPQRHGRPYGEGDAEEDGDSDGKGPGGEDGDSSATGADAPETAGSTGDGEGATAAEEGGTGKRERPRPTTVDAEGLADRIVAFPVEAGRYSGLRAAKNGVLWLRHPLVGTLGTSLATPEAQPPDTVLERYDLKQLRLETLAEDADDFAVTGDGSKVLITAGSRLKVAPADAKADDDSDSTVTVDLSRVRVTVRPAAEWRQMYDETHRLMRDNFWRADMNGIDWEAAGARYRPLLERIATHDDLVDVLWELHGELRTSHAYVTAPGGYRDPLHRQGLLGADISRTDEGTWRIDRVLPGESSDPHARSPLAAPGVAVRAGDVLLAVDGVPVDPVAGPAPLLVGTAGKPVELTVAPAAGGPERHVVAVPLADEEALRYHDWVAGRRAYVHRASGGRLGYLHVPDMVGNGWAEFHRDLRLEVAREGLVVDVRENRGGHTSQLVVEKLARRIIGWDVPRYGHPFSYPQDAPRGPVVAVANEFSGSDGDIVNAAIRTLGIGPVVGTRTWGGVIGIDSRYRLVDGTAVTQPKYAMWLEGFGWSVENHGVDPDVEVPMTPQDWAAGRDPQLDRAVELALAALESSPALSAPPLPELE</sequence>
<evidence type="ECO:0000256" key="6">
    <source>
        <dbReference type="ARBA" id="ARBA00022825"/>
    </source>
</evidence>
<dbReference type="InterPro" id="IPR005151">
    <property type="entry name" value="Tail-specific_protease"/>
</dbReference>
<dbReference type="InterPro" id="IPR015943">
    <property type="entry name" value="WD40/YVTN_repeat-like_dom_sf"/>
</dbReference>
<dbReference type="Gene3D" id="2.120.10.60">
    <property type="entry name" value="Tricorn protease N-terminal domain"/>
    <property type="match status" value="1"/>
</dbReference>
<protein>
    <recommendedName>
        <fullName evidence="7">Tricorn protease homolog</fullName>
        <ecNumber evidence="7">3.4.21.-</ecNumber>
    </recommendedName>
</protein>
<evidence type="ECO:0000256" key="7">
    <source>
        <dbReference type="PIRNR" id="PIRNR036421"/>
    </source>
</evidence>
<feature type="region of interest" description="Disordered" evidence="10">
    <location>
        <begin position="579"/>
        <end position="658"/>
    </location>
</feature>
<dbReference type="Pfam" id="PF03572">
    <property type="entry name" value="Peptidase_S41"/>
    <property type="match status" value="1"/>
</dbReference>
<dbReference type="GO" id="GO:0008236">
    <property type="term" value="F:serine-type peptidase activity"/>
    <property type="evidence" value="ECO:0007669"/>
    <property type="project" value="UniProtKB-UniRule"/>
</dbReference>
<keyword evidence="4 7" id="KW-0645">Protease</keyword>
<dbReference type="InterPro" id="IPR029045">
    <property type="entry name" value="ClpP/crotonase-like_dom_sf"/>
</dbReference>
<evidence type="ECO:0000256" key="1">
    <source>
        <dbReference type="ARBA" id="ARBA00004496"/>
    </source>
</evidence>
<feature type="compositionally biased region" description="Polar residues" evidence="10">
    <location>
        <begin position="1"/>
        <end position="29"/>
    </location>
</feature>
<dbReference type="Pfam" id="PF26550">
    <property type="entry name" value="Tricorn_2nd"/>
    <property type="match status" value="1"/>
</dbReference>
<dbReference type="SUPFAM" id="SSF50156">
    <property type="entry name" value="PDZ domain-like"/>
    <property type="match status" value="1"/>
</dbReference>
<dbReference type="InterPro" id="IPR028204">
    <property type="entry name" value="Tricorn_C1"/>
</dbReference>